<organism evidence="3 4">
    <name type="scientific">Protopolystoma xenopodis</name>
    <dbReference type="NCBI Taxonomy" id="117903"/>
    <lineage>
        <taxon>Eukaryota</taxon>
        <taxon>Metazoa</taxon>
        <taxon>Spiralia</taxon>
        <taxon>Lophotrochozoa</taxon>
        <taxon>Platyhelminthes</taxon>
        <taxon>Monogenea</taxon>
        <taxon>Polyopisthocotylea</taxon>
        <taxon>Polystomatidea</taxon>
        <taxon>Polystomatidae</taxon>
        <taxon>Protopolystoma</taxon>
    </lineage>
</organism>
<evidence type="ECO:0000256" key="1">
    <source>
        <dbReference type="ARBA" id="ARBA00022729"/>
    </source>
</evidence>
<reference evidence="3" key="1">
    <citation type="submission" date="2018-11" db="EMBL/GenBank/DDBJ databases">
        <authorList>
            <consortium name="Pathogen Informatics"/>
        </authorList>
    </citation>
    <scope>NUCLEOTIDE SEQUENCE</scope>
</reference>
<protein>
    <recommendedName>
        <fullName evidence="5">Immunoglobulin I-set domain-containing protein</fullName>
    </recommendedName>
</protein>
<dbReference type="Gene3D" id="2.60.40.10">
    <property type="entry name" value="Immunoglobulins"/>
    <property type="match status" value="2"/>
</dbReference>
<evidence type="ECO:0000313" key="3">
    <source>
        <dbReference type="EMBL" id="VEL09244.1"/>
    </source>
</evidence>
<evidence type="ECO:0000256" key="2">
    <source>
        <dbReference type="ARBA" id="ARBA00023157"/>
    </source>
</evidence>
<proteinExistence type="predicted"/>
<accession>A0A448WDQ5</accession>
<dbReference type="OrthoDB" id="6226968at2759"/>
<dbReference type="Proteomes" id="UP000784294">
    <property type="component" value="Unassembled WGS sequence"/>
</dbReference>
<dbReference type="PANTHER" id="PTHR45080">
    <property type="entry name" value="CONTACTIN 5"/>
    <property type="match status" value="1"/>
</dbReference>
<dbReference type="InterPro" id="IPR013783">
    <property type="entry name" value="Ig-like_fold"/>
</dbReference>
<dbReference type="AlphaFoldDB" id="A0A448WDQ5"/>
<dbReference type="PANTHER" id="PTHR45080:SF8">
    <property type="entry name" value="IG-LIKE DOMAIN-CONTAINING PROTEIN"/>
    <property type="match status" value="1"/>
</dbReference>
<keyword evidence="4" id="KW-1185">Reference proteome</keyword>
<comment type="caution">
    <text evidence="3">The sequence shown here is derived from an EMBL/GenBank/DDBJ whole genome shotgun (WGS) entry which is preliminary data.</text>
</comment>
<keyword evidence="2" id="KW-1015">Disulfide bond</keyword>
<dbReference type="InterPro" id="IPR050958">
    <property type="entry name" value="Cell_Adh-Cytoskel_Orgn"/>
</dbReference>
<dbReference type="EMBL" id="CAAALY010005844">
    <property type="protein sequence ID" value="VEL09244.1"/>
    <property type="molecule type" value="Genomic_DNA"/>
</dbReference>
<evidence type="ECO:0000313" key="4">
    <source>
        <dbReference type="Proteomes" id="UP000784294"/>
    </source>
</evidence>
<sequence>MFEGELVKPSSYCQIDMQPEGLSRLTLVSAYPEEAGVYSLLATNPIGQVAAQARVTVLSRAEQQHPPRFIIPLPSEGVRSDEGSPFAIEVEVEGIPMPTVTWLQDDRPLAEKAGWEPLGNCFFFCRLTTIWPYLMSATWDRAGYHQFNQWVDIINQYILNVGADAVFNNCIIDILNISLMQFPPGRTLEKALRMRQFT</sequence>
<keyword evidence="1" id="KW-0732">Signal</keyword>
<name>A0A448WDQ5_9PLAT</name>
<gene>
    <name evidence="3" type="ORF">PXEA_LOCUS2684</name>
</gene>
<dbReference type="GO" id="GO:0007156">
    <property type="term" value="P:homophilic cell adhesion via plasma membrane adhesion molecules"/>
    <property type="evidence" value="ECO:0007669"/>
    <property type="project" value="TreeGrafter"/>
</dbReference>
<evidence type="ECO:0008006" key="5">
    <source>
        <dbReference type="Google" id="ProtNLM"/>
    </source>
</evidence>
<dbReference type="SUPFAM" id="SSF48726">
    <property type="entry name" value="Immunoglobulin"/>
    <property type="match status" value="2"/>
</dbReference>
<dbReference type="GO" id="GO:0005886">
    <property type="term" value="C:plasma membrane"/>
    <property type="evidence" value="ECO:0007669"/>
    <property type="project" value="TreeGrafter"/>
</dbReference>
<dbReference type="InterPro" id="IPR036179">
    <property type="entry name" value="Ig-like_dom_sf"/>
</dbReference>